<evidence type="ECO:0000313" key="4">
    <source>
        <dbReference type="Proteomes" id="UP000663879"/>
    </source>
</evidence>
<dbReference type="OrthoDB" id="10483621at2759"/>
<dbReference type="AlphaFoldDB" id="A0A813WM24"/>
<dbReference type="InterPro" id="IPR002889">
    <property type="entry name" value="WSC_carb-bd"/>
</dbReference>
<reference evidence="3" key="1">
    <citation type="submission" date="2021-02" db="EMBL/GenBank/DDBJ databases">
        <authorList>
            <person name="Nowell W R."/>
        </authorList>
    </citation>
    <scope>NUCLEOTIDE SEQUENCE</scope>
    <source>
        <strain evidence="3">Ploen Becks lab</strain>
    </source>
</reference>
<accession>A0A813WM24</accession>
<name>A0A813WM24_9BILA</name>
<comment type="caution">
    <text evidence="3">The sequence shown here is derived from an EMBL/GenBank/DDBJ whole genome shotgun (WGS) entry which is preliminary data.</text>
</comment>
<feature type="domain" description="WSC" evidence="2">
    <location>
        <begin position="15"/>
        <end position="105"/>
    </location>
</feature>
<dbReference type="Proteomes" id="UP000663879">
    <property type="component" value="Unassembled WGS sequence"/>
</dbReference>
<feature type="compositionally biased region" description="Low complexity" evidence="1">
    <location>
        <begin position="201"/>
        <end position="225"/>
    </location>
</feature>
<evidence type="ECO:0000259" key="2">
    <source>
        <dbReference type="PROSITE" id="PS51212"/>
    </source>
</evidence>
<dbReference type="PROSITE" id="PS51212">
    <property type="entry name" value="WSC"/>
    <property type="match status" value="1"/>
</dbReference>
<feature type="region of interest" description="Disordered" evidence="1">
    <location>
        <begin position="201"/>
        <end position="231"/>
    </location>
</feature>
<organism evidence="3 4">
    <name type="scientific">Brachionus calyciflorus</name>
    <dbReference type="NCBI Taxonomy" id="104777"/>
    <lineage>
        <taxon>Eukaryota</taxon>
        <taxon>Metazoa</taxon>
        <taxon>Spiralia</taxon>
        <taxon>Gnathifera</taxon>
        <taxon>Rotifera</taxon>
        <taxon>Eurotatoria</taxon>
        <taxon>Monogononta</taxon>
        <taxon>Pseudotrocha</taxon>
        <taxon>Ploima</taxon>
        <taxon>Brachionidae</taxon>
        <taxon>Brachionus</taxon>
    </lineage>
</organism>
<evidence type="ECO:0000313" key="3">
    <source>
        <dbReference type="EMBL" id="CAF0857831.1"/>
    </source>
</evidence>
<keyword evidence="4" id="KW-1185">Reference proteome</keyword>
<dbReference type="EMBL" id="CAJNOC010001358">
    <property type="protein sequence ID" value="CAF0857831.1"/>
    <property type="molecule type" value="Genomic_DNA"/>
</dbReference>
<gene>
    <name evidence="3" type="ORF">OXX778_LOCUS9285</name>
</gene>
<sequence length="231" mass="26900">MENNLKYFYKSKQSSLSFHGCYSFVDKYSSYTQGFLYNVDMSVQICKEFCFKFAYLWLKKGVECTCSDSLDELRRIDDIKCNLKCSDFQACGSSQEGVFSVYTKEREIKSYHRSDESLISQESNLINSINSLKQALFSSSSTNRPTDQIDNSYNMEKIYSICLKKLNLYFEKLILYLLNRFKNEKLNDDIAVDNLSKKRSNFSSTSSIKSDFEQNDSQNSNISNNLRNYEP</sequence>
<dbReference type="Pfam" id="PF01822">
    <property type="entry name" value="WSC"/>
    <property type="match status" value="1"/>
</dbReference>
<proteinExistence type="predicted"/>
<evidence type="ECO:0000256" key="1">
    <source>
        <dbReference type="SAM" id="MobiDB-lite"/>
    </source>
</evidence>
<protein>
    <recommendedName>
        <fullName evidence="2">WSC domain-containing protein</fullName>
    </recommendedName>
</protein>